<name>Q08WM2_STIAD</name>
<dbReference type="Proteomes" id="UP000032702">
    <property type="component" value="Unassembled WGS sequence"/>
</dbReference>
<evidence type="ECO:0000313" key="3">
    <source>
        <dbReference type="Proteomes" id="UP000001351"/>
    </source>
</evidence>
<evidence type="ECO:0000313" key="1">
    <source>
        <dbReference type="EMBL" id="ADO73402.1"/>
    </source>
</evidence>
<sequence>MGPRRRPFFGRGVRTSCTTCSVVSIIPLSIQSEQTQLVLRSARAGEVVIRAAESEHEVAAAHGLVTRIYAERERRLRAPLAQADDGWWVAWRDGVCVATIRVWPSSGLLDGASIPVGIACAGRLMVDDEFQRSIWFTDSSLVALPRKTTIALAMLQIGFLDVLSRLRQTRIALSCLPMHVPLYEKLGFETYGPAFEHSTLRGDPTGPDAGLYRVMLCDFSRLASALKTDPSSGRVAGRLLDVILEPLRRLIDYGETCSDKTALSAKSNRRTA</sequence>
<reference evidence="2 4" key="1">
    <citation type="submission" date="2006-04" db="EMBL/GenBank/DDBJ databases">
        <authorList>
            <person name="Nierman W.C."/>
        </authorList>
    </citation>
    <scope>NUCLEOTIDE SEQUENCE [LARGE SCALE GENOMIC DNA]</scope>
    <source>
        <strain evidence="2 4">DW4/3-1</strain>
    </source>
</reference>
<dbReference type="KEGG" id="sur:STAUR_5637"/>
<proteinExistence type="predicted"/>
<evidence type="ECO:0000313" key="2">
    <source>
        <dbReference type="EMBL" id="EAU64861.1"/>
    </source>
</evidence>
<dbReference type="AlphaFoldDB" id="Q08WM2"/>
<evidence type="ECO:0000313" key="4">
    <source>
        <dbReference type="Proteomes" id="UP000032702"/>
    </source>
</evidence>
<dbReference type="Gene3D" id="3.40.630.30">
    <property type="match status" value="1"/>
</dbReference>
<dbReference type="HOGENOM" id="CLU_1022738_0_0_7"/>
<dbReference type="SUPFAM" id="SSF55729">
    <property type="entry name" value="Acyl-CoA N-acyltransferases (Nat)"/>
    <property type="match status" value="1"/>
</dbReference>
<gene>
    <name evidence="1" type="ordered locus">STAUR_5637</name>
    <name evidence="2" type="ORF">STIAU_5381</name>
</gene>
<keyword evidence="3" id="KW-1185">Reference proteome</keyword>
<dbReference type="EMBL" id="AAMD01000100">
    <property type="protein sequence ID" value="EAU64861.1"/>
    <property type="molecule type" value="Genomic_DNA"/>
</dbReference>
<dbReference type="InterPro" id="IPR016181">
    <property type="entry name" value="Acyl_CoA_acyltransferase"/>
</dbReference>
<accession>Q08WM2</accession>
<dbReference type="EMBL" id="CP002271">
    <property type="protein sequence ID" value="ADO73402.1"/>
    <property type="molecule type" value="Genomic_DNA"/>
</dbReference>
<organism evidence="2 4">
    <name type="scientific">Stigmatella aurantiaca (strain DW4/3-1)</name>
    <dbReference type="NCBI Taxonomy" id="378806"/>
    <lineage>
        <taxon>Bacteria</taxon>
        <taxon>Pseudomonadati</taxon>
        <taxon>Myxococcota</taxon>
        <taxon>Myxococcia</taxon>
        <taxon>Myxococcales</taxon>
        <taxon>Cystobacterineae</taxon>
        <taxon>Archangiaceae</taxon>
        <taxon>Stigmatella</taxon>
    </lineage>
</organism>
<reference evidence="1 3" key="2">
    <citation type="journal article" date="2011" name="Mol. Biol. Evol.">
        <title>Comparative genomic analysis of fruiting body formation in Myxococcales.</title>
        <authorList>
            <person name="Huntley S."/>
            <person name="Hamann N."/>
            <person name="Wegener-Feldbrugge S."/>
            <person name="Treuner-Lange A."/>
            <person name="Kube M."/>
            <person name="Reinhardt R."/>
            <person name="Klages S."/>
            <person name="Muller R."/>
            <person name="Ronning C.M."/>
            <person name="Nierman W.C."/>
            <person name="Sogaard-Andersen L."/>
        </authorList>
    </citation>
    <scope>NUCLEOTIDE SEQUENCE [LARGE SCALE GENOMIC DNA]</scope>
    <source>
        <strain evidence="1 3">DW4/3-1</strain>
    </source>
</reference>
<evidence type="ECO:0008006" key="5">
    <source>
        <dbReference type="Google" id="ProtNLM"/>
    </source>
</evidence>
<protein>
    <recommendedName>
        <fullName evidence="5">N-acetyltransferase domain-containing protein</fullName>
    </recommendedName>
</protein>
<dbReference type="Proteomes" id="UP000001351">
    <property type="component" value="Chromosome"/>
</dbReference>